<dbReference type="HOGENOM" id="CLU_023231_1_0_1"/>
<dbReference type="RefSeq" id="XP_008716556.1">
    <property type="nucleotide sequence ID" value="XM_008718334.1"/>
</dbReference>
<keyword evidence="2" id="KW-1185">Reference proteome</keyword>
<sequence>MARLYSAATFLAAVAASPTSRGRSTGTATVDLSKDHGPAAALGSGFIYGFPDNGTSVSNQVPSHFLTDISFRTSRAGGAQIDAKGWSAGGLEGYQARFDSGLSNYRTTRHYGGDFILLPHDIWGADGGQGEESHYPGDDGNWTSMETFLTQLTSDMKANDMIEGVAVDLWNEPDIDIFWNRTWDQYLEYWHRSYALFRDLLPEVLISGPAMAHSPNLTDPNWRSWLATAEHHNAIPDIYAWHQIGDWEREPDTTIPVFHTMRQQHHLPHRPIDINEYAWPTEQNPASSAWYLAQLERHDLRGLRANWGSGPALHDFLGGLLANTSAGKYYPNGEWQLYKYYAGMRGRRASTAASEDLLFDVFATVADTDTTGDGTAAAAAAVEKRSASHITILAGARAVQAAATAYDIAISGLNPNVTAVEVRTWRFDWAGPEGEVGRPRDLGVQEYVVGDGEVRLVYDPPDNATAYAYEFFVGS</sequence>
<dbReference type="SUPFAM" id="SSF51445">
    <property type="entry name" value="(Trans)glycosidases"/>
    <property type="match status" value="1"/>
</dbReference>
<proteinExistence type="predicted"/>
<dbReference type="InterPro" id="IPR017853">
    <property type="entry name" value="GH"/>
</dbReference>
<dbReference type="eggNOG" id="ENOG502RGI5">
    <property type="taxonomic scope" value="Eukaryota"/>
</dbReference>
<organism evidence="1 2">
    <name type="scientific">Cyphellophora europaea (strain CBS 101466)</name>
    <name type="common">Phialophora europaea</name>
    <dbReference type="NCBI Taxonomy" id="1220924"/>
    <lineage>
        <taxon>Eukaryota</taxon>
        <taxon>Fungi</taxon>
        <taxon>Dikarya</taxon>
        <taxon>Ascomycota</taxon>
        <taxon>Pezizomycotina</taxon>
        <taxon>Eurotiomycetes</taxon>
        <taxon>Chaetothyriomycetidae</taxon>
        <taxon>Chaetothyriales</taxon>
        <taxon>Cyphellophoraceae</taxon>
        <taxon>Cyphellophora</taxon>
    </lineage>
</organism>
<dbReference type="AlphaFoldDB" id="W2S033"/>
<accession>W2S033</accession>
<dbReference type="VEuPathDB" id="FungiDB:HMPREF1541_03986"/>
<reference evidence="1 2" key="1">
    <citation type="submission" date="2013-03" db="EMBL/GenBank/DDBJ databases">
        <title>The Genome Sequence of Phialophora europaea CBS 101466.</title>
        <authorList>
            <consortium name="The Broad Institute Genomics Platform"/>
            <person name="Cuomo C."/>
            <person name="de Hoog S."/>
            <person name="Gorbushina A."/>
            <person name="Walker B."/>
            <person name="Young S.K."/>
            <person name="Zeng Q."/>
            <person name="Gargeya S."/>
            <person name="Fitzgerald M."/>
            <person name="Haas B."/>
            <person name="Abouelleil A."/>
            <person name="Allen A.W."/>
            <person name="Alvarado L."/>
            <person name="Arachchi H.M."/>
            <person name="Berlin A.M."/>
            <person name="Chapman S.B."/>
            <person name="Gainer-Dewar J."/>
            <person name="Goldberg J."/>
            <person name="Griggs A."/>
            <person name="Gujja S."/>
            <person name="Hansen M."/>
            <person name="Howarth C."/>
            <person name="Imamovic A."/>
            <person name="Ireland A."/>
            <person name="Larimer J."/>
            <person name="McCowan C."/>
            <person name="Murphy C."/>
            <person name="Pearson M."/>
            <person name="Poon T.W."/>
            <person name="Priest M."/>
            <person name="Roberts A."/>
            <person name="Saif S."/>
            <person name="Shea T."/>
            <person name="Sisk P."/>
            <person name="Sykes S."/>
            <person name="Wortman J."/>
            <person name="Nusbaum C."/>
            <person name="Birren B."/>
        </authorList>
    </citation>
    <scope>NUCLEOTIDE SEQUENCE [LARGE SCALE GENOMIC DNA]</scope>
    <source>
        <strain evidence="1 2">CBS 101466</strain>
    </source>
</reference>
<evidence type="ECO:0000313" key="2">
    <source>
        <dbReference type="Proteomes" id="UP000030752"/>
    </source>
</evidence>
<dbReference type="InParanoid" id="W2S033"/>
<dbReference type="Gene3D" id="3.20.20.80">
    <property type="entry name" value="Glycosidases"/>
    <property type="match status" value="1"/>
</dbReference>
<protein>
    <submittedName>
        <fullName evidence="1">Uncharacterized protein</fullName>
    </submittedName>
</protein>
<dbReference type="GeneID" id="19971325"/>
<evidence type="ECO:0000313" key="1">
    <source>
        <dbReference type="EMBL" id="ETN42047.1"/>
    </source>
</evidence>
<dbReference type="OrthoDB" id="3445803at2759"/>
<dbReference type="STRING" id="1220924.W2S033"/>
<name>W2S033_CYPE1</name>
<gene>
    <name evidence="1" type="ORF">HMPREF1541_03986</name>
</gene>
<dbReference type="EMBL" id="KB822719">
    <property type="protein sequence ID" value="ETN42047.1"/>
    <property type="molecule type" value="Genomic_DNA"/>
</dbReference>
<dbReference type="Proteomes" id="UP000030752">
    <property type="component" value="Unassembled WGS sequence"/>
</dbReference>